<dbReference type="RefSeq" id="WP_379722111.1">
    <property type="nucleotide sequence ID" value="NZ_JBHSMS010000040.1"/>
</dbReference>
<gene>
    <name evidence="1" type="ORF">ACFPOU_13655</name>
</gene>
<name>A0ABW0PJC8_9BURK</name>
<accession>A0ABW0PJC8</accession>
<keyword evidence="2" id="KW-1185">Reference proteome</keyword>
<comment type="caution">
    <text evidence="1">The sequence shown here is derived from an EMBL/GenBank/DDBJ whole genome shotgun (WGS) entry which is preliminary data.</text>
</comment>
<reference evidence="2" key="1">
    <citation type="journal article" date="2019" name="Int. J. Syst. Evol. Microbiol.">
        <title>The Global Catalogue of Microorganisms (GCM) 10K type strain sequencing project: providing services to taxonomists for standard genome sequencing and annotation.</title>
        <authorList>
            <consortium name="The Broad Institute Genomics Platform"/>
            <consortium name="The Broad Institute Genome Sequencing Center for Infectious Disease"/>
            <person name="Wu L."/>
            <person name="Ma J."/>
        </authorList>
    </citation>
    <scope>NUCLEOTIDE SEQUENCE [LARGE SCALE GENOMIC DNA]</scope>
    <source>
        <strain evidence="2">CCUG 38813</strain>
    </source>
</reference>
<proteinExistence type="predicted"/>
<evidence type="ECO:0000313" key="1">
    <source>
        <dbReference type="EMBL" id="MFC5512168.1"/>
    </source>
</evidence>
<sequence length="119" mass="12918">MLKINNKEVFFSTSFIIGPNEEALLSPAELRGTKITIHAVEKEGEPTPADLKIDGSSGNARISIPFVQASAFSGNLDLGMWGKDKVTGRVVGQGVNGAMIVHFAMYIEREPNYGLRKPQ</sequence>
<dbReference type="EMBL" id="JBHSMS010000040">
    <property type="protein sequence ID" value="MFC5512168.1"/>
    <property type="molecule type" value="Genomic_DNA"/>
</dbReference>
<dbReference type="Proteomes" id="UP001596031">
    <property type="component" value="Unassembled WGS sequence"/>
</dbReference>
<evidence type="ECO:0000313" key="2">
    <source>
        <dbReference type="Proteomes" id="UP001596031"/>
    </source>
</evidence>
<organism evidence="1 2">
    <name type="scientific">Massilia jejuensis</name>
    <dbReference type="NCBI Taxonomy" id="648894"/>
    <lineage>
        <taxon>Bacteria</taxon>
        <taxon>Pseudomonadati</taxon>
        <taxon>Pseudomonadota</taxon>
        <taxon>Betaproteobacteria</taxon>
        <taxon>Burkholderiales</taxon>
        <taxon>Oxalobacteraceae</taxon>
        <taxon>Telluria group</taxon>
        <taxon>Massilia</taxon>
    </lineage>
</organism>
<protein>
    <submittedName>
        <fullName evidence="1">Uncharacterized protein</fullName>
    </submittedName>
</protein>